<evidence type="ECO:0000256" key="3">
    <source>
        <dbReference type="ARBA" id="ARBA00022801"/>
    </source>
</evidence>
<dbReference type="eggNOG" id="ENOG502QS9R">
    <property type="taxonomic scope" value="Eukaryota"/>
</dbReference>
<dbReference type="PANTHER" id="PTHR32341:SF10">
    <property type="entry name" value="INTERFERON-INDUCIBLE GTPASE 5"/>
    <property type="match status" value="1"/>
</dbReference>
<dbReference type="InterPro" id="IPR007743">
    <property type="entry name" value="Immunity-related_GTPase-like"/>
</dbReference>
<dbReference type="GO" id="GO:0016787">
    <property type="term" value="F:hydrolase activity"/>
    <property type="evidence" value="ECO:0007669"/>
    <property type="project" value="UniProtKB-KW"/>
</dbReference>
<proteinExistence type="inferred from homology"/>
<dbReference type="SUPFAM" id="SSF52540">
    <property type="entry name" value="P-loop containing nucleoside triphosphate hydrolases"/>
    <property type="match status" value="2"/>
</dbReference>
<evidence type="ECO:0000256" key="1">
    <source>
        <dbReference type="ARBA" id="ARBA00005429"/>
    </source>
</evidence>
<evidence type="ECO:0000256" key="4">
    <source>
        <dbReference type="ARBA" id="ARBA00023134"/>
    </source>
</evidence>
<reference evidence="8" key="1">
    <citation type="submission" date="2012-01" db="EMBL/GenBank/DDBJ databases">
        <title>The Genome Sequence of Oreochromis niloticus (Nile Tilapia).</title>
        <authorList>
            <consortium name="Broad Institute Genome Assembly Team"/>
            <consortium name="Broad Institute Sequencing Platform"/>
            <person name="Di Palma F."/>
            <person name="Johnson J."/>
            <person name="Lander E.S."/>
            <person name="Lindblad-Toh K."/>
        </authorList>
    </citation>
    <scope>NUCLEOTIDE SEQUENCE [LARGE SCALE GENOMIC DNA]</scope>
</reference>
<feature type="domain" description="IRG-type G" evidence="6">
    <location>
        <begin position="26"/>
        <end position="207"/>
    </location>
</feature>
<accession>I3K0X9</accession>
<organism evidence="7 8">
    <name type="scientific">Oreochromis niloticus</name>
    <name type="common">Nile tilapia</name>
    <name type="synonym">Tilapia nilotica</name>
    <dbReference type="NCBI Taxonomy" id="8128"/>
    <lineage>
        <taxon>Eukaryota</taxon>
        <taxon>Metazoa</taxon>
        <taxon>Chordata</taxon>
        <taxon>Craniata</taxon>
        <taxon>Vertebrata</taxon>
        <taxon>Euteleostomi</taxon>
        <taxon>Actinopterygii</taxon>
        <taxon>Neopterygii</taxon>
        <taxon>Teleostei</taxon>
        <taxon>Neoteleostei</taxon>
        <taxon>Acanthomorphata</taxon>
        <taxon>Ovalentaria</taxon>
        <taxon>Cichlomorphae</taxon>
        <taxon>Cichliformes</taxon>
        <taxon>Cichlidae</taxon>
        <taxon>African cichlids</taxon>
        <taxon>Pseudocrenilabrinae</taxon>
        <taxon>Oreochromini</taxon>
        <taxon>Oreochromis</taxon>
    </lineage>
</organism>
<keyword evidence="2" id="KW-0547">Nucleotide-binding</keyword>
<reference evidence="7" key="3">
    <citation type="submission" date="2025-09" db="UniProtKB">
        <authorList>
            <consortium name="Ensembl"/>
        </authorList>
    </citation>
    <scope>IDENTIFICATION</scope>
</reference>
<dbReference type="FunFam" id="3.40.50.300:FF:000541">
    <property type="entry name" value="Immunity related GTPase M"/>
    <property type="match status" value="2"/>
</dbReference>
<evidence type="ECO:0000259" key="6">
    <source>
        <dbReference type="PROSITE" id="PS51716"/>
    </source>
</evidence>
<sequence>MKTALQHTDRPSDVGKIMESLQDNNTQLNIAITGESGSGKSTFVNALRELSDGDEGAAPTGVTETTSEVKPYPHPNYPNVTFWDLPGIGTTKFPADKYLELVGFEKFDFFIIISAVRFRENDVKLAQEIQRMEKKFYFVRSKIDNDLRAEERSQREFKVEKTLSQIRQDCIQGLRGLGIKTPQVFLVSSFQLRQYDFPHLHKALESGLPEVKRDALLLATPSISREIINKKKEAFKVSETSTDNQFEIETVREEIKEALLNNDKSLAITKIKELLDKERNTPLNIAITGESGSGKSTFVNAFRGMDNRDEGAALTGVVETTSEVKPYPHPNYPKVTLWDLPGIGTTKFPADKYLERVGFEKFDFFIIVSADRFRENDVKLSQEIQRMEKKFYFVRSKIDNDLRAERRKRNFSEEETLRKMRENCIQGLRGLGIESPQVFLVSSFELHLYDFSLLQQTLERDLPKNKRDTLLFVMPNINPEIIIKKKKAFQSKIKYYATLSAAVAAVPLPGLSIAVDAAVLVVAVTHYVHAFGLDVPSLKRLSARTGVPYADLCAVIISPLAAAEITKDLLLKVIAQLAGTVALIAAEEATRWIPFIGIPVAMGLSFTTTYKVLNLLLEKLADDAQRVFERTLV</sequence>
<dbReference type="InParanoid" id="I3K0X9"/>
<keyword evidence="8" id="KW-1185">Reference proteome</keyword>
<dbReference type="HOGENOM" id="CLU_015342_1_0_1"/>
<gene>
    <name evidence="7" type="primary">LOC109200453</name>
</gene>
<keyword evidence="3" id="KW-0378">Hydrolase</keyword>
<dbReference type="SMART" id="SM00382">
    <property type="entry name" value="AAA"/>
    <property type="match status" value="2"/>
</dbReference>
<dbReference type="PROSITE" id="PS51716">
    <property type="entry name" value="G_IRG"/>
    <property type="match status" value="2"/>
</dbReference>
<dbReference type="InterPro" id="IPR003593">
    <property type="entry name" value="AAA+_ATPase"/>
</dbReference>
<dbReference type="Proteomes" id="UP000005207">
    <property type="component" value="Linkage group LG19"/>
</dbReference>
<dbReference type="Ensembl" id="ENSONIT00000014786.2">
    <property type="protein sequence ID" value="ENSONIP00000014774.2"/>
    <property type="gene ID" value="ENSONIG00000011733.2"/>
</dbReference>
<evidence type="ECO:0000313" key="7">
    <source>
        <dbReference type="Ensembl" id="ENSONIP00000014774.2"/>
    </source>
</evidence>
<dbReference type="InterPro" id="IPR030385">
    <property type="entry name" value="G_IRG_dom"/>
</dbReference>
<keyword evidence="4" id="KW-0342">GTP-binding</keyword>
<feature type="domain" description="IRG-type G" evidence="6">
    <location>
        <begin position="281"/>
        <end position="461"/>
    </location>
</feature>
<comment type="similarity">
    <text evidence="1">Belongs to the TRAFAC class dynamin-like GTPase superfamily. IRG family.</text>
</comment>
<dbReference type="Gene3D" id="3.40.50.300">
    <property type="entry name" value="P-loop containing nucleotide triphosphate hydrolases"/>
    <property type="match status" value="2"/>
</dbReference>
<dbReference type="GeneTree" id="ENSGT00950000183007"/>
<evidence type="ECO:0000256" key="5">
    <source>
        <dbReference type="SAM" id="MobiDB-lite"/>
    </source>
</evidence>
<reference evidence="7" key="2">
    <citation type="submission" date="2025-08" db="UniProtKB">
        <authorList>
            <consortium name="Ensembl"/>
        </authorList>
    </citation>
    <scope>IDENTIFICATION</scope>
</reference>
<dbReference type="InterPro" id="IPR051515">
    <property type="entry name" value="IRG"/>
</dbReference>
<feature type="region of interest" description="Disordered" evidence="5">
    <location>
        <begin position="52"/>
        <end position="71"/>
    </location>
</feature>
<dbReference type="InterPro" id="IPR027417">
    <property type="entry name" value="P-loop_NTPase"/>
</dbReference>
<protein>
    <submittedName>
        <fullName evidence="7">Interferon-inducible GTPase 5-like</fullName>
    </submittedName>
</protein>
<dbReference type="PANTHER" id="PTHR32341">
    <property type="entry name" value="INTERFERON-INDUCIBLE GTPASE"/>
    <property type="match status" value="1"/>
</dbReference>
<evidence type="ECO:0000313" key="8">
    <source>
        <dbReference type="Proteomes" id="UP000005207"/>
    </source>
</evidence>
<dbReference type="GO" id="GO:0016020">
    <property type="term" value="C:membrane"/>
    <property type="evidence" value="ECO:0007669"/>
    <property type="project" value="InterPro"/>
</dbReference>
<dbReference type="GO" id="GO:0005525">
    <property type="term" value="F:GTP binding"/>
    <property type="evidence" value="ECO:0007669"/>
    <property type="project" value="UniProtKB-KW"/>
</dbReference>
<name>I3K0X9_ORENI</name>
<dbReference type="AlphaFoldDB" id="I3K0X9"/>
<evidence type="ECO:0000256" key="2">
    <source>
        <dbReference type="ARBA" id="ARBA00022741"/>
    </source>
</evidence>
<dbReference type="Pfam" id="PF05049">
    <property type="entry name" value="IIGP"/>
    <property type="match status" value="2"/>
</dbReference>
<dbReference type="FunCoup" id="I3K0X9">
    <property type="interactions" value="34"/>
</dbReference>